<comment type="caution">
    <text evidence="1">The sequence shown here is derived from an EMBL/GenBank/DDBJ whole genome shotgun (WGS) entry which is preliminary data.</text>
</comment>
<proteinExistence type="predicted"/>
<dbReference type="AlphaFoldDB" id="A0A2M7T8Q0"/>
<protein>
    <submittedName>
        <fullName evidence="1">Uncharacterized protein</fullName>
    </submittedName>
</protein>
<name>A0A2M7T8Q0_9ACTN</name>
<sequence>MVKKVLVAISILFFLAVNSIAAFVIVERQHEIAQFNFLVEQAKALSRLDETIAKDLANTGDSRGLGVVEDEAPQIKSKLVDRSVVNDLRALKSNLVLISEFQYELARFEGKRKSDNRDSRSALGESEKMKDEAYEFFKAHERVKKDIERFCKKWKLNSGDFKIRGKLF</sequence>
<organism evidence="1 2">
    <name type="scientific">Candidatus Aquicultor secundus</name>
    <dbReference type="NCBI Taxonomy" id="1973895"/>
    <lineage>
        <taxon>Bacteria</taxon>
        <taxon>Bacillati</taxon>
        <taxon>Actinomycetota</taxon>
        <taxon>Candidatus Aquicultoria</taxon>
        <taxon>Candidatus Aquicultorales</taxon>
        <taxon>Candidatus Aquicultoraceae</taxon>
        <taxon>Candidatus Aquicultor</taxon>
    </lineage>
</organism>
<gene>
    <name evidence="1" type="ORF">COY37_04235</name>
</gene>
<evidence type="ECO:0000313" key="2">
    <source>
        <dbReference type="Proteomes" id="UP000230956"/>
    </source>
</evidence>
<dbReference type="RefSeq" id="WP_286678279.1">
    <property type="nucleotide sequence ID" value="NZ_MNXI01000071.1"/>
</dbReference>
<evidence type="ECO:0000313" key="1">
    <source>
        <dbReference type="EMBL" id="PIZ40272.1"/>
    </source>
</evidence>
<accession>A0A2M7T8Q0</accession>
<dbReference type="EMBL" id="PFNG01000097">
    <property type="protein sequence ID" value="PIZ40272.1"/>
    <property type="molecule type" value="Genomic_DNA"/>
</dbReference>
<reference evidence="2" key="1">
    <citation type="submission" date="2017-09" db="EMBL/GenBank/DDBJ databases">
        <title>Depth-based differentiation of microbial function through sediment-hosted aquifers and enrichment of novel symbionts in the deep terrestrial subsurface.</title>
        <authorList>
            <person name="Probst A.J."/>
            <person name="Ladd B."/>
            <person name="Jarett J.K."/>
            <person name="Geller-Mcgrath D.E."/>
            <person name="Sieber C.M.K."/>
            <person name="Emerson J.B."/>
            <person name="Anantharaman K."/>
            <person name="Thomas B.C."/>
            <person name="Malmstrom R."/>
            <person name="Stieglmeier M."/>
            <person name="Klingl A."/>
            <person name="Woyke T."/>
            <person name="Ryan C.M."/>
            <person name="Banfield J.F."/>
        </authorList>
    </citation>
    <scope>NUCLEOTIDE SEQUENCE [LARGE SCALE GENOMIC DNA]</scope>
</reference>
<dbReference type="Proteomes" id="UP000230956">
    <property type="component" value="Unassembled WGS sequence"/>
</dbReference>